<dbReference type="SUPFAM" id="SSF52029">
    <property type="entry name" value="GroEL apical domain-like"/>
    <property type="match status" value="1"/>
</dbReference>
<dbReference type="Pfam" id="PF00118">
    <property type="entry name" value="Cpn60_TCP1"/>
    <property type="match status" value="1"/>
</dbReference>
<dbReference type="AlphaFoldDB" id="A0AAW2TWS1"/>
<reference evidence="2" key="2">
    <citation type="journal article" date="2024" name="Plant">
        <title>Genomic evolution and insights into agronomic trait innovations of Sesamum species.</title>
        <authorList>
            <person name="Miao H."/>
            <person name="Wang L."/>
            <person name="Qu L."/>
            <person name="Liu H."/>
            <person name="Sun Y."/>
            <person name="Le M."/>
            <person name="Wang Q."/>
            <person name="Wei S."/>
            <person name="Zheng Y."/>
            <person name="Lin W."/>
            <person name="Duan Y."/>
            <person name="Cao H."/>
            <person name="Xiong S."/>
            <person name="Wang X."/>
            <person name="Wei L."/>
            <person name="Li C."/>
            <person name="Ma Q."/>
            <person name="Ju M."/>
            <person name="Zhao R."/>
            <person name="Li G."/>
            <person name="Mu C."/>
            <person name="Tian Q."/>
            <person name="Mei H."/>
            <person name="Zhang T."/>
            <person name="Gao T."/>
            <person name="Zhang H."/>
        </authorList>
    </citation>
    <scope>NUCLEOTIDE SEQUENCE</scope>
    <source>
        <strain evidence="2">G02</strain>
    </source>
</reference>
<protein>
    <submittedName>
        <fullName evidence="2">1-phosphatidylinositol-3-phosphate 5-kinase FAB1C</fullName>
    </submittedName>
</protein>
<dbReference type="GO" id="GO:0046854">
    <property type="term" value="P:phosphatidylinositol phosphate biosynthetic process"/>
    <property type="evidence" value="ECO:0007669"/>
    <property type="project" value="TreeGrafter"/>
</dbReference>
<comment type="caution">
    <text evidence="2">The sequence shown here is derived from an EMBL/GenBank/DDBJ whole genome shotgun (WGS) entry which is preliminary data.</text>
</comment>
<dbReference type="PANTHER" id="PTHR45748">
    <property type="entry name" value="1-PHOSPHATIDYLINOSITOL 3-PHOSPHATE 5-KINASE-RELATED"/>
    <property type="match status" value="1"/>
</dbReference>
<accession>A0AAW2TWS1</accession>
<dbReference type="EMBL" id="JACGWJ010000007">
    <property type="protein sequence ID" value="KAL0408953.1"/>
    <property type="molecule type" value="Genomic_DNA"/>
</dbReference>
<dbReference type="InterPro" id="IPR027409">
    <property type="entry name" value="GroEL-like_apical_dom_sf"/>
</dbReference>
<name>A0AAW2TWS1_SESRA</name>
<sequence>MCARTASMDVIAPTRLRETMEAVCSIKTCKLCVELGPLSKAAQKCSGKIYPSDSPRQSPEPPSPSFSGERSDGQSPHALTTNSNESFSDHPSPVSDHRSPSRSDDDEEEDSTSHFFSAASDYFRDTSDVDSISGRHEFYSFTSVGSSPSDSPSRIRITSNRVGRCVQQGRGGIPRSQNDGPFDKEQAVLEKAAKGIWDAEKIDDLLIFDNKAFARAGHNLHDDDCAENWLNIITAVAWQAANFIKPDTSRGGSMDPSDYVKVKCVAAGSPSQSKLIKGVVCTKNIKHKRKRPLKMIVSKIEAHRPNVLLVEKSVSSFAQEQLLAKDISLVLNVKRPLLERIARCTGAIITPSTDHISTTRVGHCELFHLEKISEDHEPVNQFNRRPSKT</sequence>
<feature type="compositionally biased region" description="Polar residues" evidence="1">
    <location>
        <begin position="73"/>
        <end position="86"/>
    </location>
</feature>
<feature type="region of interest" description="Disordered" evidence="1">
    <location>
        <begin position="44"/>
        <end position="116"/>
    </location>
</feature>
<reference evidence="2" key="1">
    <citation type="submission" date="2020-06" db="EMBL/GenBank/DDBJ databases">
        <authorList>
            <person name="Li T."/>
            <person name="Hu X."/>
            <person name="Zhang T."/>
            <person name="Song X."/>
            <person name="Zhang H."/>
            <person name="Dai N."/>
            <person name="Sheng W."/>
            <person name="Hou X."/>
            <person name="Wei L."/>
        </authorList>
    </citation>
    <scope>NUCLEOTIDE SEQUENCE</scope>
    <source>
        <strain evidence="2">G02</strain>
        <tissue evidence="2">Leaf</tissue>
    </source>
</reference>
<proteinExistence type="predicted"/>
<organism evidence="2">
    <name type="scientific">Sesamum radiatum</name>
    <name type="common">Black benniseed</name>
    <dbReference type="NCBI Taxonomy" id="300843"/>
    <lineage>
        <taxon>Eukaryota</taxon>
        <taxon>Viridiplantae</taxon>
        <taxon>Streptophyta</taxon>
        <taxon>Embryophyta</taxon>
        <taxon>Tracheophyta</taxon>
        <taxon>Spermatophyta</taxon>
        <taxon>Magnoliopsida</taxon>
        <taxon>eudicotyledons</taxon>
        <taxon>Gunneridae</taxon>
        <taxon>Pentapetalae</taxon>
        <taxon>asterids</taxon>
        <taxon>lamiids</taxon>
        <taxon>Lamiales</taxon>
        <taxon>Pedaliaceae</taxon>
        <taxon>Sesamum</taxon>
    </lineage>
</organism>
<dbReference type="PANTHER" id="PTHR45748:SF14">
    <property type="entry name" value="1-PHOSPHATIDYLINOSITOL-3-PHOSPHATE 5-KINASE FAB1C-RELATED"/>
    <property type="match status" value="1"/>
</dbReference>
<dbReference type="GO" id="GO:0010008">
    <property type="term" value="C:endosome membrane"/>
    <property type="evidence" value="ECO:0007669"/>
    <property type="project" value="TreeGrafter"/>
</dbReference>
<evidence type="ECO:0000313" key="2">
    <source>
        <dbReference type="EMBL" id="KAL0408953.1"/>
    </source>
</evidence>
<dbReference type="GO" id="GO:0000285">
    <property type="term" value="F:1-phosphatidylinositol-3-phosphate 5-kinase activity"/>
    <property type="evidence" value="ECO:0007669"/>
    <property type="project" value="TreeGrafter"/>
</dbReference>
<evidence type="ECO:0000256" key="1">
    <source>
        <dbReference type="SAM" id="MobiDB-lite"/>
    </source>
</evidence>
<gene>
    <name evidence="2" type="ORF">Sradi_1829700</name>
</gene>
<dbReference type="GO" id="GO:0005524">
    <property type="term" value="F:ATP binding"/>
    <property type="evidence" value="ECO:0007669"/>
    <property type="project" value="InterPro"/>
</dbReference>
<dbReference type="InterPro" id="IPR002423">
    <property type="entry name" value="Cpn60/GroEL/TCP-1"/>
</dbReference>
<dbReference type="Gene3D" id="3.50.7.10">
    <property type="entry name" value="GroEL"/>
    <property type="match status" value="1"/>
</dbReference>